<comment type="caution">
    <text evidence="1">The sequence shown here is derived from an EMBL/GenBank/DDBJ whole genome shotgun (WGS) entry which is preliminary data.</text>
</comment>
<proteinExistence type="predicted"/>
<name>A0AAN9Q8V6_PHACN</name>
<keyword evidence="2" id="KW-1185">Reference proteome</keyword>
<dbReference type="EMBL" id="JAYMYR010000071">
    <property type="protein sequence ID" value="KAK7326237.1"/>
    <property type="molecule type" value="Genomic_DNA"/>
</dbReference>
<gene>
    <name evidence="1" type="ORF">VNO80_33051</name>
</gene>
<dbReference type="AlphaFoldDB" id="A0AAN9Q8V6"/>
<dbReference type="Proteomes" id="UP001374584">
    <property type="component" value="Unassembled WGS sequence"/>
</dbReference>
<evidence type="ECO:0000313" key="2">
    <source>
        <dbReference type="Proteomes" id="UP001374584"/>
    </source>
</evidence>
<accession>A0AAN9Q8V6</accession>
<organism evidence="1 2">
    <name type="scientific">Phaseolus coccineus</name>
    <name type="common">Scarlet runner bean</name>
    <name type="synonym">Phaseolus multiflorus</name>
    <dbReference type="NCBI Taxonomy" id="3886"/>
    <lineage>
        <taxon>Eukaryota</taxon>
        <taxon>Viridiplantae</taxon>
        <taxon>Streptophyta</taxon>
        <taxon>Embryophyta</taxon>
        <taxon>Tracheophyta</taxon>
        <taxon>Spermatophyta</taxon>
        <taxon>Magnoliopsida</taxon>
        <taxon>eudicotyledons</taxon>
        <taxon>Gunneridae</taxon>
        <taxon>Pentapetalae</taxon>
        <taxon>rosids</taxon>
        <taxon>fabids</taxon>
        <taxon>Fabales</taxon>
        <taxon>Fabaceae</taxon>
        <taxon>Papilionoideae</taxon>
        <taxon>50 kb inversion clade</taxon>
        <taxon>NPAAA clade</taxon>
        <taxon>indigoferoid/millettioid clade</taxon>
        <taxon>Phaseoleae</taxon>
        <taxon>Phaseolus</taxon>
    </lineage>
</organism>
<evidence type="ECO:0000313" key="1">
    <source>
        <dbReference type="EMBL" id="KAK7326237.1"/>
    </source>
</evidence>
<protein>
    <submittedName>
        <fullName evidence="1">Uncharacterized protein</fullName>
    </submittedName>
</protein>
<reference evidence="1 2" key="1">
    <citation type="submission" date="2024-01" db="EMBL/GenBank/DDBJ databases">
        <title>The genomes of 5 underutilized Papilionoideae crops provide insights into root nodulation and disease resistanc.</title>
        <authorList>
            <person name="Jiang F."/>
        </authorList>
    </citation>
    <scope>NUCLEOTIDE SEQUENCE [LARGE SCALE GENOMIC DNA]</scope>
    <source>
        <strain evidence="1">JINMINGXINNONG_FW02</strain>
        <tissue evidence="1">Leaves</tissue>
    </source>
</reference>
<sequence>MGKDGRSRINHFLSRLGERRFDNRPRDNYPTPPILQKALLFKETSPIVSTKVSHPSLSRCLLPKERIGLSAAQNQPNLFMVTSPYPTLFVLLHVPYGIQIQSSLLPMIEVKIRNVCFPDSNNSGGASRGSYVSQGLRPESLFSASVLSEPPRCLFLATPLPVGMGATACTG</sequence>